<name>A0ABW3QFV8_9PSEU</name>
<evidence type="ECO:0000313" key="1">
    <source>
        <dbReference type="EMBL" id="MFD1145959.1"/>
    </source>
</evidence>
<dbReference type="RefSeq" id="WP_380719216.1">
    <property type="nucleotide sequence ID" value="NZ_JBHTLK010000005.1"/>
</dbReference>
<organism evidence="1 2">
    <name type="scientific">Saccharothrix hoggarensis</name>
    <dbReference type="NCBI Taxonomy" id="913853"/>
    <lineage>
        <taxon>Bacteria</taxon>
        <taxon>Bacillati</taxon>
        <taxon>Actinomycetota</taxon>
        <taxon>Actinomycetes</taxon>
        <taxon>Pseudonocardiales</taxon>
        <taxon>Pseudonocardiaceae</taxon>
        <taxon>Saccharothrix</taxon>
    </lineage>
</organism>
<evidence type="ECO:0008006" key="3">
    <source>
        <dbReference type="Google" id="ProtNLM"/>
    </source>
</evidence>
<dbReference type="Proteomes" id="UP001597168">
    <property type="component" value="Unassembled WGS sequence"/>
</dbReference>
<reference evidence="2" key="1">
    <citation type="journal article" date="2019" name="Int. J. Syst. Evol. Microbiol.">
        <title>The Global Catalogue of Microorganisms (GCM) 10K type strain sequencing project: providing services to taxonomists for standard genome sequencing and annotation.</title>
        <authorList>
            <consortium name="The Broad Institute Genomics Platform"/>
            <consortium name="The Broad Institute Genome Sequencing Center for Infectious Disease"/>
            <person name="Wu L."/>
            <person name="Ma J."/>
        </authorList>
    </citation>
    <scope>NUCLEOTIDE SEQUENCE [LARGE SCALE GENOMIC DNA]</scope>
    <source>
        <strain evidence="2">CCUG 60214</strain>
    </source>
</reference>
<evidence type="ECO:0000313" key="2">
    <source>
        <dbReference type="Proteomes" id="UP001597168"/>
    </source>
</evidence>
<gene>
    <name evidence="1" type="ORF">ACFQ3T_02340</name>
</gene>
<dbReference type="EMBL" id="JBHTLK010000005">
    <property type="protein sequence ID" value="MFD1145959.1"/>
    <property type="molecule type" value="Genomic_DNA"/>
</dbReference>
<keyword evidence="2" id="KW-1185">Reference proteome</keyword>
<accession>A0ABW3QFV8</accession>
<protein>
    <recommendedName>
        <fullName evidence="3">Phage terminase small subunit</fullName>
    </recommendedName>
</protein>
<comment type="caution">
    <text evidence="1">The sequence shown here is derived from an EMBL/GenBank/DDBJ whole genome shotgun (WGS) entry which is preliminary data.</text>
</comment>
<proteinExistence type="predicted"/>
<sequence>MSASAAQRAKTAERRAQAIQLKLAGLDFETIAQRLGYSSRQAAHKDLQRALARNLALEAAAADELRHVELMRLDRLQGAFWAKAVGGDIKAGELCLRIIAERRKLLGLDAPAQVEVITLDAVDAEIRRLEAELGRLGDAAQADEAAAATGAED</sequence>